<protein>
    <submittedName>
        <fullName evidence="1">Uncharacterized protein</fullName>
    </submittedName>
</protein>
<sequence length="76" mass="8327">MNNHTQVTPKKAIDVSELASRLQADAAAIIAILNLFVDAHEEPQNEPLYGVITLTTKLMRDMEALYGVDCAVEVQS</sequence>
<dbReference type="Proteomes" id="UP000192491">
    <property type="component" value="Unassembled WGS sequence"/>
</dbReference>
<dbReference type="AlphaFoldDB" id="A0A1Y1Q899"/>
<proteinExistence type="predicted"/>
<comment type="caution">
    <text evidence="1">The sequence shown here is derived from an EMBL/GenBank/DDBJ whole genome shotgun (WGS) entry which is preliminary data.</text>
</comment>
<dbReference type="EMBL" id="MTEJ01000708">
    <property type="protein sequence ID" value="OQW99211.1"/>
    <property type="molecule type" value="Genomic_DNA"/>
</dbReference>
<organism evidence="1 2">
    <name type="scientific">Thiothrix lacustris</name>
    <dbReference type="NCBI Taxonomy" id="525917"/>
    <lineage>
        <taxon>Bacteria</taxon>
        <taxon>Pseudomonadati</taxon>
        <taxon>Pseudomonadota</taxon>
        <taxon>Gammaproteobacteria</taxon>
        <taxon>Thiotrichales</taxon>
        <taxon>Thiotrichaceae</taxon>
        <taxon>Thiothrix</taxon>
    </lineage>
</organism>
<gene>
    <name evidence="1" type="ORF">BWK73_50865</name>
</gene>
<name>A0A1Y1Q899_9GAMM</name>
<accession>A0A1Y1Q899</accession>
<reference evidence="1 2" key="1">
    <citation type="submission" date="2017-01" db="EMBL/GenBank/DDBJ databases">
        <title>Novel large sulfur bacteria in the metagenomes of groundwater-fed chemosynthetic microbial mats in the Lake Huron basin.</title>
        <authorList>
            <person name="Sharrar A.M."/>
            <person name="Flood B.E."/>
            <person name="Bailey J.V."/>
            <person name="Jones D.S."/>
            <person name="Biddanda B."/>
            <person name="Ruberg S.A."/>
            <person name="Marcus D.N."/>
            <person name="Dick G.J."/>
        </authorList>
    </citation>
    <scope>NUCLEOTIDE SEQUENCE [LARGE SCALE GENOMIC DNA]</scope>
    <source>
        <strain evidence="1">A8</strain>
    </source>
</reference>
<evidence type="ECO:0000313" key="1">
    <source>
        <dbReference type="EMBL" id="OQW99211.1"/>
    </source>
</evidence>
<evidence type="ECO:0000313" key="2">
    <source>
        <dbReference type="Proteomes" id="UP000192491"/>
    </source>
</evidence>